<reference evidence="2" key="1">
    <citation type="submission" date="2015-01" db="EMBL/GenBank/DDBJ databases">
        <authorList>
            <person name="Aksoy S."/>
            <person name="Warren W."/>
            <person name="Wilson R.K."/>
        </authorList>
    </citation>
    <scope>NUCLEOTIDE SEQUENCE [LARGE SCALE GENOMIC DNA]</scope>
    <source>
        <strain evidence="2">IAEA</strain>
    </source>
</reference>
<evidence type="ECO:0000313" key="2">
    <source>
        <dbReference type="Proteomes" id="UP000092460"/>
    </source>
</evidence>
<dbReference type="EnsemblMetazoa" id="GPPI041048-RA">
    <property type="protein sequence ID" value="GPPI041048-PA"/>
    <property type="gene ID" value="GPPI041048"/>
</dbReference>
<dbReference type="Proteomes" id="UP000092460">
    <property type="component" value="Unassembled WGS sequence"/>
</dbReference>
<evidence type="ECO:0000313" key="1">
    <source>
        <dbReference type="EnsemblMetazoa" id="GPPI041048-PA"/>
    </source>
</evidence>
<keyword evidence="2" id="KW-1185">Reference proteome</keyword>
<accession>A0A1B0BUQ0</accession>
<name>A0A1B0BUQ0_9MUSC</name>
<reference evidence="1" key="2">
    <citation type="submission" date="2020-05" db="UniProtKB">
        <authorList>
            <consortium name="EnsemblMetazoa"/>
        </authorList>
    </citation>
    <scope>IDENTIFICATION</scope>
    <source>
        <strain evidence="1">IAEA</strain>
    </source>
</reference>
<dbReference type="EMBL" id="JXJN01020859">
    <property type="status" value="NOT_ANNOTATED_CDS"/>
    <property type="molecule type" value="Genomic_DNA"/>
</dbReference>
<dbReference type="AlphaFoldDB" id="A0A1B0BUQ0"/>
<organism evidence="1 2">
    <name type="scientific">Glossina palpalis gambiensis</name>
    <dbReference type="NCBI Taxonomy" id="67801"/>
    <lineage>
        <taxon>Eukaryota</taxon>
        <taxon>Metazoa</taxon>
        <taxon>Ecdysozoa</taxon>
        <taxon>Arthropoda</taxon>
        <taxon>Hexapoda</taxon>
        <taxon>Insecta</taxon>
        <taxon>Pterygota</taxon>
        <taxon>Neoptera</taxon>
        <taxon>Endopterygota</taxon>
        <taxon>Diptera</taxon>
        <taxon>Brachycera</taxon>
        <taxon>Muscomorpha</taxon>
        <taxon>Hippoboscoidea</taxon>
        <taxon>Glossinidae</taxon>
        <taxon>Glossina</taxon>
    </lineage>
</organism>
<dbReference type="VEuPathDB" id="VectorBase:GPPI041048"/>
<proteinExistence type="predicted"/>
<protein>
    <submittedName>
        <fullName evidence="1">Uncharacterized protein</fullName>
    </submittedName>
</protein>
<sequence length="142" mass="15283">MVAYIEVAAQIMLKKFRSQSAAVVLVLTYDTVTDPLAVYLTAAFGKTFVEGDESGGSTHLLAVLPEFLIGLAPQPGYSKESISKKFSISSTFPDLLDGEICEVASFTSARWSEDKCLPIFSSLSSLRANRSSMVASKDESPC</sequence>